<name>A0A1E2SJ80_LEIXY</name>
<reference evidence="1 2" key="1">
    <citation type="submission" date="2015-11" db="EMBL/GenBank/DDBJ databases">
        <authorList>
            <person name="Zhang Y."/>
            <person name="Guo Z."/>
        </authorList>
    </citation>
    <scope>NUCLEOTIDE SEQUENCE [LARGE SCALE GENOMIC DNA]</scope>
    <source>
        <strain evidence="2">gdw1</strain>
    </source>
</reference>
<comment type="caution">
    <text evidence="1">The sequence shown here is derived from an EMBL/GenBank/DDBJ whole genome shotgun (WGS) entry which is preliminary data.</text>
</comment>
<dbReference type="EMBL" id="LNZG01000034">
    <property type="protein sequence ID" value="ODA89744.1"/>
    <property type="molecule type" value="Genomic_DNA"/>
</dbReference>
<dbReference type="SUPFAM" id="SSF53474">
    <property type="entry name" value="alpha/beta-Hydrolases"/>
    <property type="match status" value="1"/>
</dbReference>
<evidence type="ECO:0000313" key="1">
    <source>
        <dbReference type="EMBL" id="ODA89744.1"/>
    </source>
</evidence>
<dbReference type="InterPro" id="IPR029058">
    <property type="entry name" value="AB_hydrolase_fold"/>
</dbReference>
<accession>A0A1E2SJ80</accession>
<gene>
    <name evidence="1" type="ORF">ATY41_03490</name>
</gene>
<protein>
    <recommendedName>
        <fullName evidence="3">AB hydrolase-1 domain-containing protein</fullName>
    </recommendedName>
</protein>
<evidence type="ECO:0008006" key="3">
    <source>
        <dbReference type="Google" id="ProtNLM"/>
    </source>
</evidence>
<dbReference type="Proteomes" id="UP000094426">
    <property type="component" value="Unassembled WGS sequence"/>
</dbReference>
<dbReference type="RefSeq" id="WP_050737804.1">
    <property type="nucleotide sequence ID" value="NZ_LNZG01000034.1"/>
</dbReference>
<dbReference type="AlphaFoldDB" id="A0A1E2SJ80"/>
<dbReference type="Gene3D" id="3.40.50.1820">
    <property type="entry name" value="alpha/beta hydrolase"/>
    <property type="match status" value="1"/>
</dbReference>
<organism evidence="1 2">
    <name type="scientific">Leifsonia xyli subsp. xyli</name>
    <dbReference type="NCBI Taxonomy" id="59736"/>
    <lineage>
        <taxon>Bacteria</taxon>
        <taxon>Bacillati</taxon>
        <taxon>Actinomycetota</taxon>
        <taxon>Actinomycetes</taxon>
        <taxon>Micrococcales</taxon>
        <taxon>Microbacteriaceae</taxon>
        <taxon>Leifsonia</taxon>
    </lineage>
</organism>
<evidence type="ECO:0000313" key="2">
    <source>
        <dbReference type="Proteomes" id="UP000094426"/>
    </source>
</evidence>
<sequence length="338" mass="36064">MTGPTTKVETMNPVGWTSSTVLDPAWGSELSVTDENGKVTSATYDALVRRTAVWLPNRSQVGPVLLIIGGIVSVKEQWGQMLPIARRLGVTIAVAEAPGVGENTLPYLESHRSFVSDVLDAIGVGSDADVRVLALSFSLSLAVHAAATDPRLRAIVTVGGPVRAFFDDDTLWDRVPRTTADTWASILGTSSEQAGKILRATAPPPDVWQALRIPIAYVASVQDEIVPVTEVNHLRELVSNAHVLVHDDVHGAPAHLGVTRLWLLGRLLAAPGPHRGKVWGTLAGLGARDRSGEAADPSCGLNRIPDWTECCDVPASGCCVWRGGLCQNRRVSVPLGRR</sequence>
<proteinExistence type="predicted"/>